<accession>A0AAD6S0K4</accession>
<reference evidence="4" key="1">
    <citation type="submission" date="2023-03" db="EMBL/GenBank/DDBJ databases">
        <title>Massive genome expansion in bonnet fungi (Mycena s.s.) driven by repeated elements and novel gene families across ecological guilds.</title>
        <authorList>
            <consortium name="Lawrence Berkeley National Laboratory"/>
            <person name="Harder C.B."/>
            <person name="Miyauchi S."/>
            <person name="Viragh M."/>
            <person name="Kuo A."/>
            <person name="Thoen E."/>
            <person name="Andreopoulos B."/>
            <person name="Lu D."/>
            <person name="Skrede I."/>
            <person name="Drula E."/>
            <person name="Henrissat B."/>
            <person name="Morin E."/>
            <person name="Kohler A."/>
            <person name="Barry K."/>
            <person name="LaButti K."/>
            <person name="Morin E."/>
            <person name="Salamov A."/>
            <person name="Lipzen A."/>
            <person name="Mereny Z."/>
            <person name="Hegedus B."/>
            <person name="Baldrian P."/>
            <person name="Stursova M."/>
            <person name="Weitz H."/>
            <person name="Taylor A."/>
            <person name="Grigoriev I.V."/>
            <person name="Nagy L.G."/>
            <person name="Martin F."/>
            <person name="Kauserud H."/>
        </authorList>
    </citation>
    <scope>NUCLEOTIDE SEQUENCE</scope>
    <source>
        <strain evidence="4">CBHHK200</strain>
    </source>
</reference>
<dbReference type="AlphaFoldDB" id="A0AAD6S0K4"/>
<evidence type="ECO:0000313" key="4">
    <source>
        <dbReference type="EMBL" id="KAJ7018288.1"/>
    </source>
</evidence>
<keyword evidence="1" id="KW-0862">Zinc</keyword>
<evidence type="ECO:0000259" key="3">
    <source>
        <dbReference type="PROSITE" id="PS50157"/>
    </source>
</evidence>
<keyword evidence="1" id="KW-0479">Metal-binding</keyword>
<keyword evidence="1" id="KW-0863">Zinc-finger</keyword>
<organism evidence="4 5">
    <name type="scientific">Mycena alexandri</name>
    <dbReference type="NCBI Taxonomy" id="1745969"/>
    <lineage>
        <taxon>Eukaryota</taxon>
        <taxon>Fungi</taxon>
        <taxon>Dikarya</taxon>
        <taxon>Basidiomycota</taxon>
        <taxon>Agaricomycotina</taxon>
        <taxon>Agaricomycetes</taxon>
        <taxon>Agaricomycetidae</taxon>
        <taxon>Agaricales</taxon>
        <taxon>Marasmiineae</taxon>
        <taxon>Mycenaceae</taxon>
        <taxon>Mycena</taxon>
    </lineage>
</organism>
<dbReference type="Proteomes" id="UP001218188">
    <property type="component" value="Unassembled WGS sequence"/>
</dbReference>
<dbReference type="PROSITE" id="PS50157">
    <property type="entry name" value="ZINC_FINGER_C2H2_2"/>
    <property type="match status" value="1"/>
</dbReference>
<feature type="compositionally biased region" description="Acidic residues" evidence="2">
    <location>
        <begin position="128"/>
        <end position="140"/>
    </location>
</feature>
<evidence type="ECO:0000256" key="2">
    <source>
        <dbReference type="SAM" id="MobiDB-lite"/>
    </source>
</evidence>
<dbReference type="GO" id="GO:0008270">
    <property type="term" value="F:zinc ion binding"/>
    <property type="evidence" value="ECO:0007669"/>
    <property type="project" value="UniProtKB-KW"/>
</dbReference>
<feature type="region of interest" description="Disordered" evidence="2">
    <location>
        <begin position="126"/>
        <end position="157"/>
    </location>
</feature>
<proteinExistence type="predicted"/>
<sequence>MSSIASMPQSLFYTSELVLDDRLYDFETDVLAGSILYDLLRAEETARVFVPRAAPAPVLPKLDLSLQTVEEIFADLHEACSPRSSDDPLVLPPRPFYPYNPAETEETEEEEAAVPVAIVKPAAVPVYESEDSSSESESDSEYSGGCQSDAESLTETSTPRVLCALPGRVLPKSSLPASHHRAAPLSVAFTPTPSSKKRKARKPRMPAAKKRAVPGTSTSCAPVAVAVRPATTTVTPDDEDLPPPPHADRVPQNYWSLLRLGCIPLPGGGMSCYKVSSGCPLSTKNFADMKRHVLTHNRAATQVHCVGCPQTFSRDDALKRHVDKSVSTHTSTHRRNLLVTFNEQQEIAALRETHPLPSASDNEVTQFYKKLNKSFLVILVLIIMRSSAPTDNRFLWNKIQSKDT</sequence>
<evidence type="ECO:0000313" key="5">
    <source>
        <dbReference type="Proteomes" id="UP001218188"/>
    </source>
</evidence>
<dbReference type="EMBL" id="JARJCM010000346">
    <property type="protein sequence ID" value="KAJ7018288.1"/>
    <property type="molecule type" value="Genomic_DNA"/>
</dbReference>
<feature type="compositionally biased region" description="Basic residues" evidence="2">
    <location>
        <begin position="195"/>
        <end position="212"/>
    </location>
</feature>
<evidence type="ECO:0000256" key="1">
    <source>
        <dbReference type="PROSITE-ProRule" id="PRU00042"/>
    </source>
</evidence>
<feature type="domain" description="C2H2-type" evidence="3">
    <location>
        <begin position="303"/>
        <end position="334"/>
    </location>
</feature>
<dbReference type="InterPro" id="IPR013087">
    <property type="entry name" value="Znf_C2H2_type"/>
</dbReference>
<dbReference type="Gene3D" id="3.30.160.60">
    <property type="entry name" value="Classic Zinc Finger"/>
    <property type="match status" value="1"/>
</dbReference>
<feature type="compositionally biased region" description="Polar residues" evidence="2">
    <location>
        <begin position="145"/>
        <end position="157"/>
    </location>
</feature>
<protein>
    <recommendedName>
        <fullName evidence="3">C2H2-type domain-containing protein</fullName>
    </recommendedName>
</protein>
<name>A0AAD6S0K4_9AGAR</name>
<keyword evidence="5" id="KW-1185">Reference proteome</keyword>
<gene>
    <name evidence="4" type="ORF">C8F04DRAFT_1328429</name>
</gene>
<comment type="caution">
    <text evidence="4">The sequence shown here is derived from an EMBL/GenBank/DDBJ whole genome shotgun (WGS) entry which is preliminary data.</text>
</comment>
<feature type="region of interest" description="Disordered" evidence="2">
    <location>
        <begin position="174"/>
        <end position="215"/>
    </location>
</feature>